<evidence type="ECO:0000313" key="1">
    <source>
        <dbReference type="EMBL" id="MCU7379741.1"/>
    </source>
</evidence>
<keyword evidence="2" id="KW-1185">Reference proteome</keyword>
<proteinExistence type="predicted"/>
<protein>
    <submittedName>
        <fullName evidence="1">Uncharacterized protein</fullName>
    </submittedName>
</protein>
<dbReference type="RefSeq" id="WP_269478642.1">
    <property type="nucleotide sequence ID" value="NZ_JAOSHN010000006.1"/>
</dbReference>
<organism evidence="1 2">
    <name type="scientific">Hominibacterium faecale</name>
    <dbReference type="NCBI Taxonomy" id="2839743"/>
    <lineage>
        <taxon>Bacteria</taxon>
        <taxon>Bacillati</taxon>
        <taxon>Bacillota</taxon>
        <taxon>Clostridia</taxon>
        <taxon>Peptostreptococcales</taxon>
        <taxon>Anaerovoracaceae</taxon>
        <taxon>Hominibacterium</taxon>
    </lineage>
</organism>
<dbReference type="AlphaFoldDB" id="A0A9J6QU60"/>
<reference evidence="1" key="1">
    <citation type="submission" date="2022-09" db="EMBL/GenBank/DDBJ databases">
        <title>Culturomic study of gut microbiota in children with autism spectrum disorder.</title>
        <authorList>
            <person name="Efimov B.A."/>
            <person name="Chaplin A.V."/>
            <person name="Sokolova S.R."/>
            <person name="Pikina A.P."/>
            <person name="Korzhanova M."/>
            <person name="Belova V."/>
            <person name="Korostin D."/>
        </authorList>
    </citation>
    <scope>NUCLEOTIDE SEQUENCE</scope>
    <source>
        <strain evidence="1">ASD5510</strain>
    </source>
</reference>
<accession>A0A9J6QU60</accession>
<dbReference type="EMBL" id="JAOSHN010000006">
    <property type="protein sequence ID" value="MCU7379741.1"/>
    <property type="molecule type" value="Genomic_DNA"/>
</dbReference>
<comment type="caution">
    <text evidence="1">The sequence shown here is derived from an EMBL/GenBank/DDBJ whole genome shotgun (WGS) entry which is preliminary data.</text>
</comment>
<sequence length="59" mass="6799">MNYTNDEIINAVKIVQTVCKQYSCKACPLFSETKQVCAFDISPSHVEVVTNQRYWRAVK</sequence>
<dbReference type="Proteomes" id="UP001065549">
    <property type="component" value="Unassembled WGS sequence"/>
</dbReference>
<evidence type="ECO:0000313" key="2">
    <source>
        <dbReference type="Proteomes" id="UP001065549"/>
    </source>
</evidence>
<name>A0A9J6QU60_9FIRM</name>
<gene>
    <name evidence="1" type="ORF">OBO34_15450</name>
</gene>